<dbReference type="PANTHER" id="PTHR21553">
    <property type="entry name" value="ALMS1-RELATED"/>
    <property type="match status" value="1"/>
</dbReference>
<feature type="compositionally biased region" description="Basic and acidic residues" evidence="5">
    <location>
        <begin position="1876"/>
        <end position="1896"/>
    </location>
</feature>
<keyword evidence="4" id="KW-0175">Coiled coil</keyword>
<feature type="compositionally biased region" description="Pro residues" evidence="5">
    <location>
        <begin position="786"/>
        <end position="803"/>
    </location>
</feature>
<feature type="region of interest" description="Disordered" evidence="5">
    <location>
        <begin position="1638"/>
        <end position="1684"/>
    </location>
</feature>
<dbReference type="GO" id="GO:0005829">
    <property type="term" value="C:cytosol"/>
    <property type="evidence" value="ECO:0007669"/>
    <property type="project" value="TreeGrafter"/>
</dbReference>
<keyword evidence="8" id="KW-1185">Reference proteome</keyword>
<feature type="region of interest" description="Disordered" evidence="5">
    <location>
        <begin position="1799"/>
        <end position="1859"/>
    </location>
</feature>
<feature type="compositionally biased region" description="Basic and acidic residues" evidence="5">
    <location>
        <begin position="1654"/>
        <end position="1671"/>
    </location>
</feature>
<feature type="domain" description="ALMS motif" evidence="6">
    <location>
        <begin position="1775"/>
        <end position="1903"/>
    </location>
</feature>
<dbReference type="PANTHER" id="PTHR21553:SF26">
    <property type="entry name" value="ALMS MOTIF DOMAIN-CONTAINING PROTEIN"/>
    <property type="match status" value="1"/>
</dbReference>
<keyword evidence="3" id="KW-0206">Cytoskeleton</keyword>
<comment type="subcellular location">
    <subcellularLocation>
        <location evidence="1">Cytoplasm</location>
        <location evidence="1">Cytoskeleton</location>
        <location evidence="1">Microtubule organizing center</location>
        <location evidence="1">Centrosome</location>
    </subcellularLocation>
</comment>
<evidence type="ECO:0000259" key="6">
    <source>
        <dbReference type="Pfam" id="PF15309"/>
    </source>
</evidence>
<feature type="region of interest" description="Disordered" evidence="5">
    <location>
        <begin position="764"/>
        <end position="810"/>
    </location>
</feature>
<feature type="coiled-coil region" evidence="4">
    <location>
        <begin position="115"/>
        <end position="142"/>
    </location>
</feature>
<feature type="compositionally biased region" description="Low complexity" evidence="5">
    <location>
        <begin position="1019"/>
        <end position="1029"/>
    </location>
</feature>
<dbReference type="EMBL" id="JAFDVH010000009">
    <property type="protein sequence ID" value="KAG7470888.1"/>
    <property type="molecule type" value="Genomic_DNA"/>
</dbReference>
<feature type="region of interest" description="Disordered" evidence="5">
    <location>
        <begin position="1288"/>
        <end position="1350"/>
    </location>
</feature>
<accession>A0A9D3Q1X2</accession>
<feature type="region of interest" description="Disordered" evidence="5">
    <location>
        <begin position="993"/>
        <end position="1040"/>
    </location>
</feature>
<feature type="region of interest" description="Disordered" evidence="5">
    <location>
        <begin position="908"/>
        <end position="961"/>
    </location>
</feature>
<feature type="region of interest" description="Disordered" evidence="5">
    <location>
        <begin position="710"/>
        <end position="741"/>
    </location>
</feature>
<evidence type="ECO:0000256" key="1">
    <source>
        <dbReference type="ARBA" id="ARBA00004300"/>
    </source>
</evidence>
<feature type="region of interest" description="Disordered" evidence="5">
    <location>
        <begin position="1876"/>
        <end position="1909"/>
    </location>
</feature>
<feature type="compositionally biased region" description="Polar residues" evidence="5">
    <location>
        <begin position="1382"/>
        <end position="1396"/>
    </location>
</feature>
<feature type="region of interest" description="Disordered" evidence="5">
    <location>
        <begin position="1719"/>
        <end position="1756"/>
    </location>
</feature>
<keyword evidence="2" id="KW-0963">Cytoplasm</keyword>
<dbReference type="GO" id="GO:0046599">
    <property type="term" value="P:regulation of centriole replication"/>
    <property type="evidence" value="ECO:0007669"/>
    <property type="project" value="TreeGrafter"/>
</dbReference>
<feature type="compositionally biased region" description="Basic and acidic residues" evidence="5">
    <location>
        <begin position="1317"/>
        <end position="1329"/>
    </location>
</feature>
<organism evidence="7 8">
    <name type="scientific">Megalops atlanticus</name>
    <name type="common">Tarpon</name>
    <name type="synonym">Clupea gigantea</name>
    <dbReference type="NCBI Taxonomy" id="7932"/>
    <lineage>
        <taxon>Eukaryota</taxon>
        <taxon>Metazoa</taxon>
        <taxon>Chordata</taxon>
        <taxon>Craniata</taxon>
        <taxon>Vertebrata</taxon>
        <taxon>Euteleostomi</taxon>
        <taxon>Actinopterygii</taxon>
        <taxon>Neopterygii</taxon>
        <taxon>Teleostei</taxon>
        <taxon>Elopiformes</taxon>
        <taxon>Megalopidae</taxon>
        <taxon>Megalops</taxon>
    </lineage>
</organism>
<feature type="region of interest" description="Disordered" evidence="5">
    <location>
        <begin position="399"/>
        <end position="456"/>
    </location>
</feature>
<protein>
    <recommendedName>
        <fullName evidence="6">ALMS motif domain-containing protein</fullName>
    </recommendedName>
</protein>
<feature type="compositionally biased region" description="Polar residues" evidence="5">
    <location>
        <begin position="921"/>
        <end position="945"/>
    </location>
</feature>
<dbReference type="InterPro" id="IPR029299">
    <property type="entry name" value="ALMS_motif"/>
</dbReference>
<evidence type="ECO:0000313" key="8">
    <source>
        <dbReference type="Proteomes" id="UP001046870"/>
    </source>
</evidence>
<evidence type="ECO:0000313" key="7">
    <source>
        <dbReference type="EMBL" id="KAG7470888.1"/>
    </source>
</evidence>
<evidence type="ECO:0000256" key="2">
    <source>
        <dbReference type="ARBA" id="ARBA00022490"/>
    </source>
</evidence>
<proteinExistence type="predicted"/>
<comment type="caution">
    <text evidence="7">The sequence shown here is derived from an EMBL/GenBank/DDBJ whole genome shotgun (WGS) entry which is preliminary data.</text>
</comment>
<feature type="compositionally biased region" description="Basic and acidic residues" evidence="5">
    <location>
        <begin position="1746"/>
        <end position="1756"/>
    </location>
</feature>
<dbReference type="Pfam" id="PF15309">
    <property type="entry name" value="ALMS_motif"/>
    <property type="match status" value="1"/>
</dbReference>
<name>A0A9D3Q1X2_MEGAT</name>
<feature type="compositionally biased region" description="Basic and acidic residues" evidence="5">
    <location>
        <begin position="205"/>
        <end position="239"/>
    </location>
</feature>
<feature type="compositionally biased region" description="Basic and acidic residues" evidence="5">
    <location>
        <begin position="1835"/>
        <end position="1859"/>
    </location>
</feature>
<feature type="compositionally biased region" description="Polar residues" evidence="5">
    <location>
        <begin position="1288"/>
        <end position="1297"/>
    </location>
</feature>
<evidence type="ECO:0000256" key="3">
    <source>
        <dbReference type="ARBA" id="ARBA00023212"/>
    </source>
</evidence>
<feature type="region of interest" description="Disordered" evidence="5">
    <location>
        <begin position="1555"/>
        <end position="1581"/>
    </location>
</feature>
<feature type="coiled-coil region" evidence="4">
    <location>
        <begin position="579"/>
        <end position="606"/>
    </location>
</feature>
<feature type="compositionally biased region" description="Basic residues" evidence="5">
    <location>
        <begin position="1898"/>
        <end position="1909"/>
    </location>
</feature>
<dbReference type="GO" id="GO:0005814">
    <property type="term" value="C:centriole"/>
    <property type="evidence" value="ECO:0007669"/>
    <property type="project" value="TreeGrafter"/>
</dbReference>
<dbReference type="Proteomes" id="UP001046870">
    <property type="component" value="Chromosome 9"/>
</dbReference>
<feature type="region of interest" description="Disordered" evidence="5">
    <location>
        <begin position="1382"/>
        <end position="1478"/>
    </location>
</feature>
<evidence type="ECO:0000256" key="4">
    <source>
        <dbReference type="SAM" id="Coils"/>
    </source>
</evidence>
<feature type="region of interest" description="Disordered" evidence="5">
    <location>
        <begin position="360"/>
        <end position="387"/>
    </location>
</feature>
<feature type="region of interest" description="Disordered" evidence="5">
    <location>
        <begin position="203"/>
        <end position="239"/>
    </location>
</feature>
<reference evidence="7" key="1">
    <citation type="submission" date="2021-01" db="EMBL/GenBank/DDBJ databases">
        <authorList>
            <person name="Zahm M."/>
            <person name="Roques C."/>
            <person name="Cabau C."/>
            <person name="Klopp C."/>
            <person name="Donnadieu C."/>
            <person name="Jouanno E."/>
            <person name="Lampietro C."/>
            <person name="Louis A."/>
            <person name="Herpin A."/>
            <person name="Echchiki A."/>
            <person name="Berthelot C."/>
            <person name="Parey E."/>
            <person name="Roest-Crollius H."/>
            <person name="Braasch I."/>
            <person name="Postlethwait J."/>
            <person name="Bobe J."/>
            <person name="Montfort J."/>
            <person name="Bouchez O."/>
            <person name="Begum T."/>
            <person name="Mejri S."/>
            <person name="Adams A."/>
            <person name="Chen W.-J."/>
            <person name="Guiguen Y."/>
        </authorList>
    </citation>
    <scope>NUCLEOTIDE SEQUENCE</scope>
    <source>
        <strain evidence="7">YG-15Mar2019-1</strain>
        <tissue evidence="7">Brain</tissue>
    </source>
</reference>
<feature type="compositionally biased region" description="Basic and acidic residues" evidence="5">
    <location>
        <begin position="1567"/>
        <end position="1581"/>
    </location>
</feature>
<dbReference type="GO" id="GO:0005813">
    <property type="term" value="C:centrosome"/>
    <property type="evidence" value="ECO:0007669"/>
    <property type="project" value="UniProtKB-SubCell"/>
</dbReference>
<dbReference type="OrthoDB" id="6359887at2759"/>
<feature type="coiled-coil region" evidence="4">
    <location>
        <begin position="471"/>
        <end position="533"/>
    </location>
</feature>
<sequence length="1909" mass="211594">MKRKVVKVGRLRLSPNEEAQLIREELERRRKLRLQQVREQERYIALQIRKAVQERRDRELQNLTEELQEEWQRQQTEKLQTLERLYQESLKAVGEGHRSAKENEPDWEGISQKAEERQERAVLRHREALKELKLRRQRQEEEQTRHILARKQAMLVEKERAAKVASLPPPPPEPFEKIEAKKLPLVKMSDVDNFSVTHFHMPETAVDHDRDTEQPDARQAAEEETQRLEELGKEEEHERRERLAKAKLRGDCALRKERLNQDRERLLQELARMQQADLLRRRQAVAQMPPQTYQPFYSRQEMREDWQRDLEFAFEDMYAGERRMKGDLVLHLVPEPLPTMTSGSHDDDLNVTLEPDVAPSADEHVDDQQFPSPPPHTQVPAEPAEGASRHALKKLLNKIRTQRSQWSSRTEGETAADGTTIETGSLASEDRGTLVPSVPLHSDHSQPSQGHETTEESIVAGTLLHPKEHAIKISSAEAERRKRQEEELEEQKQEQIALLQQLEEQRRSIELQLQQAQLEKERLQAAVQRDLDQFAQQEVPAQEQEVPPAHAVPPEVVLEQQSPAAEDGDDHSRKVRQYQQRLLDQHRQHKQTVEEARHRLEEYQRALKMRYPSALTAAAGPAVSQDSLHLQAKAAPSTGVPSGPWVPPVPSTAATLFLPQQRPASVLQPRGAVRFPFVHSHAQSSDTSVLSETHSTIPVLDPCPVAPAVFTLPMGREQPPEPTPDLSENGPAPLARVSESATEQLQLPSVLLPAHSAALVNPAAVAPQPSGPEPKGLPGRASPASPGSPTPKPSPRESPPPPRGEAAPSLSVAELEAQRRELQEAQLRLEAQRKAFLDQQRAQERALLQQQSQLREQMRRQREALDTLLSEAQPPQSRPLERGVSRTEQLCLMSTLLKAIEESNGSLASSQSTDLLPHSSVPPNQNQADSLSHVSLSSDTGSQSEPRSRAPPQPRAAKPPLARPRLGLLEMIEQHELSAIQEVETPINASLTAAGEEPEASSTLMEEADESDSSSCVERGPSSASRGSSSGSGSGSGCSGRLSWRERLLLESGSSPEADPARASALTLHSSVMAKPHEEQGAVPLQCSEERYPPPSVQAPVDPECLSSTTISTGSFSTNEPDFSSTAVDSSLPVDTERGGGALASLCRHSIRDDSSHLSPTSESISHRSMIQSIIDKYTRELNVSLEAVGSFAALSAERDVSGVGGESSISPPGLKDWVNCVEGRSLVPEPDLSSLYSGQSFGIQTSSQEASIPKLYDGSSSLYLQDTHGELGSRRLLEAMEDVSTFSFEGPQNSSGHFLPLEPRPDFNSSTSSSQRSERQEQIRRAEEWDSVSQITGHTSGQSSSVCQAEWRDSTASRLIGHFSDQSTSHWLNEGQDSAMSQSVGLLSDDPSSQLLGGGRQITGESEDISVDQRSESSGGGTGHSLPRREHGGPARVGQSEEPAASPALCLMSTGPSNPELDTQEPEPPSLTQDSLRNVPDVLFDSSRELQETGMFQEISPEYTQALQDPAEGEGTLVDPTSDSFHPLLAEVTQNETAEHSMTFHLPEQELHCSGVAGEGGAPTCETERPPSPEQLRAEQQDLSLHPPAPLQDSLCQLAESQSTTQDSVLTESLVTEDPLLTARRLPVLSLPDLAPLPMPEEGACSDTGPAPREGDEALMQRELGTRKPDTSAADGTGSYRSKDSLPAWERILELGSGGGILEEPELTLMNLTESTVQELSVDEEEEEARGKSREPLSENFKSLSLEDTRNTKEESVQSHAVMLLEFQSSPGDLQQAFLQRRQDFIQRSARRLEEMRSRRAETGSPHVNWPKSTMQSHHSHRKSQLQPPVGGSELKKVGEVRVCTPEHRKMEEAEMHQRTERLYNQLEEVRKRKEMKLRQESYAKNREKAKEFQKKTLQKLRAKQARR</sequence>
<evidence type="ECO:0000256" key="5">
    <source>
        <dbReference type="SAM" id="MobiDB-lite"/>
    </source>
</evidence>
<gene>
    <name evidence="7" type="ORF">MATL_G00118660</name>
</gene>
<feature type="coiled-coil region" evidence="4">
    <location>
        <begin position="812"/>
        <end position="871"/>
    </location>
</feature>
<feature type="compositionally biased region" description="Polar residues" evidence="5">
    <location>
        <begin position="1332"/>
        <end position="1348"/>
    </location>
</feature>